<evidence type="ECO:0000313" key="3">
    <source>
        <dbReference type="Proteomes" id="UP000241890"/>
    </source>
</evidence>
<protein>
    <recommendedName>
        <fullName evidence="1">GST N-terminal domain-containing protein</fullName>
    </recommendedName>
</protein>
<dbReference type="SUPFAM" id="SSF52833">
    <property type="entry name" value="Thioredoxin-like"/>
    <property type="match status" value="2"/>
</dbReference>
<feature type="domain" description="GST N-terminal" evidence="1">
    <location>
        <begin position="175"/>
        <end position="266"/>
    </location>
</feature>
<dbReference type="PANTHER" id="PTHR45288">
    <property type="entry name" value="THIOREDOXIN FAMILY PROTEIN"/>
    <property type="match status" value="1"/>
</dbReference>
<dbReference type="Proteomes" id="UP000241890">
    <property type="component" value="Unassembled WGS sequence"/>
</dbReference>
<dbReference type="PROSITE" id="PS50404">
    <property type="entry name" value="GST_NTER"/>
    <property type="match status" value="1"/>
</dbReference>
<dbReference type="InParanoid" id="A0A2R5GU72"/>
<dbReference type="Gene3D" id="3.40.30.10">
    <property type="entry name" value="Glutaredoxin"/>
    <property type="match status" value="2"/>
</dbReference>
<organism evidence="2 3">
    <name type="scientific">Hondaea fermentalgiana</name>
    <dbReference type="NCBI Taxonomy" id="2315210"/>
    <lineage>
        <taxon>Eukaryota</taxon>
        <taxon>Sar</taxon>
        <taxon>Stramenopiles</taxon>
        <taxon>Bigyra</taxon>
        <taxon>Labyrinthulomycetes</taxon>
        <taxon>Thraustochytrida</taxon>
        <taxon>Thraustochytriidae</taxon>
        <taxon>Hondaea</taxon>
    </lineage>
</organism>
<dbReference type="PANTHER" id="PTHR45288:SF1">
    <property type="entry name" value="THIOREDOXIN FAMILY PROTEIN"/>
    <property type="match status" value="1"/>
</dbReference>
<proteinExistence type="predicted"/>
<dbReference type="EMBL" id="BEYU01000193">
    <property type="protein sequence ID" value="GBG34417.1"/>
    <property type="molecule type" value="Genomic_DNA"/>
</dbReference>
<reference evidence="2 3" key="1">
    <citation type="submission" date="2017-12" db="EMBL/GenBank/DDBJ databases">
        <title>Sequencing, de novo assembly and annotation of complete genome of a new Thraustochytrid species, strain FCC1311.</title>
        <authorList>
            <person name="Sedici K."/>
            <person name="Godart F."/>
            <person name="Aiese Cigliano R."/>
            <person name="Sanseverino W."/>
            <person name="Barakat M."/>
            <person name="Ortet P."/>
            <person name="Marechal E."/>
            <person name="Cagnac O."/>
            <person name="Amato A."/>
        </authorList>
    </citation>
    <scope>NUCLEOTIDE SEQUENCE [LARGE SCALE GENOMIC DNA]</scope>
</reference>
<dbReference type="OrthoDB" id="422574at2759"/>
<dbReference type="InterPro" id="IPR036249">
    <property type="entry name" value="Thioredoxin-like_sf"/>
</dbReference>
<accession>A0A2R5GU72</accession>
<comment type="caution">
    <text evidence="2">The sequence shown here is derived from an EMBL/GenBank/DDBJ whole genome shotgun (WGS) entry which is preliminary data.</text>
</comment>
<dbReference type="Pfam" id="PF13417">
    <property type="entry name" value="GST_N_3"/>
    <property type="match status" value="1"/>
</dbReference>
<gene>
    <name evidence="2" type="ORF">FCC1311_106412</name>
</gene>
<name>A0A2R5GU72_9STRA</name>
<keyword evidence="3" id="KW-1185">Reference proteome</keyword>
<sequence length="266" mass="29623">MGALVALFTLPLVGGIIDFLTLTWAYLLRLAAGAYLAEGAHKSRRPEQMLELYELEQDEDCRSVRETLSTLDLDVLIKPCPRGGSRFMQERKRLAQKDASLPMLHDPNTTQVLSNASAINEYLWKRYGNKASPGWAFRLANFSALGSLSGRLASAIRPAASHGWTATPTSKKPEKALVLWGSEGSPFVARVREALCALEIEYVYKTTPKFTSTKRKEWVRRFGNQLSKGRKAAGLIQIPLLEDPNTGKELLESTDIAAYLYEEYSP</sequence>
<evidence type="ECO:0000313" key="2">
    <source>
        <dbReference type="EMBL" id="GBG34417.1"/>
    </source>
</evidence>
<evidence type="ECO:0000259" key="1">
    <source>
        <dbReference type="PROSITE" id="PS50404"/>
    </source>
</evidence>
<dbReference type="InterPro" id="IPR004045">
    <property type="entry name" value="Glutathione_S-Trfase_N"/>
</dbReference>
<dbReference type="AlphaFoldDB" id="A0A2R5GU72"/>